<sequence length="399" mass="43041">MKSMLLTAAGLAVAGPACAQEIKPLAEARLRYEHVEQDGLAQDAEALTVRVRAGVQAATGPWTALIEAQGTMAVVDDYYDGLHGAATRPLVADPENVALYRAQLQYKARGVAVTAGRQRIALDDERFVGNVAFRQNAQTFDAVRVELTPVKGFKADVSYAWSARTIWGVEGNAARQAAVGGDNVFANLSWASPAGTLTGFAYLVDQDEASVQGYRLSSQSYGVRLAGAQKFSAAAKLSYQASYARQSEYGGNPNDYRTGYYLLDAGLEVSGFKLGGGYEVLGADAGAALTSFQFPLGTNFKFQGWADKFLTTPPDGVRDLYGSIGWGTKALGPFSGVSLQAAYHRFESDRLVRHYGDEIDLLASGKLGKTTVSLRYADYSADRFATDTRKLWLQLDWNL</sequence>
<evidence type="ECO:0000256" key="1">
    <source>
        <dbReference type="SAM" id="SignalP"/>
    </source>
</evidence>
<evidence type="ECO:0000259" key="2">
    <source>
        <dbReference type="Pfam" id="PF13372"/>
    </source>
</evidence>
<feature type="domain" description="Alginate export" evidence="2">
    <location>
        <begin position="42"/>
        <end position="156"/>
    </location>
</feature>
<organism evidence="3 4">
    <name type="scientific">Sphingomonas naasensis</name>
    <dbReference type="NCBI Taxonomy" id="1344951"/>
    <lineage>
        <taxon>Bacteria</taxon>
        <taxon>Pseudomonadati</taxon>
        <taxon>Pseudomonadota</taxon>
        <taxon>Alphaproteobacteria</taxon>
        <taxon>Sphingomonadales</taxon>
        <taxon>Sphingomonadaceae</taxon>
        <taxon>Sphingomonas</taxon>
    </lineage>
</organism>
<dbReference type="AlphaFoldDB" id="A0A4S1WRI0"/>
<protein>
    <recommendedName>
        <fullName evidence="2">Alginate export domain-containing protein</fullName>
    </recommendedName>
</protein>
<reference evidence="3 4" key="1">
    <citation type="submission" date="2019-04" db="EMBL/GenBank/DDBJ databases">
        <title>Sphingomonas psychrotolerans sp. nov., isolated from soil in the Tianshan Mountains, Xinjiang, China.</title>
        <authorList>
            <person name="Luo Y."/>
            <person name="Sheng H."/>
        </authorList>
    </citation>
    <scope>NUCLEOTIDE SEQUENCE [LARGE SCALE GENOMIC DNA]</scope>
    <source>
        <strain evidence="3 4">KIS18-15</strain>
    </source>
</reference>
<feature type="chain" id="PRO_5020614024" description="Alginate export domain-containing protein" evidence="1">
    <location>
        <begin position="20"/>
        <end position="399"/>
    </location>
</feature>
<comment type="caution">
    <text evidence="3">The sequence shown here is derived from an EMBL/GenBank/DDBJ whole genome shotgun (WGS) entry which is preliminary data.</text>
</comment>
<dbReference type="InterPro" id="IPR025388">
    <property type="entry name" value="Alginate_export_dom"/>
</dbReference>
<accession>A0A4S1WRI0</accession>
<dbReference type="EMBL" id="SRXU01000002">
    <property type="protein sequence ID" value="TGX44610.1"/>
    <property type="molecule type" value="Genomic_DNA"/>
</dbReference>
<dbReference type="RefSeq" id="WP_135983624.1">
    <property type="nucleotide sequence ID" value="NZ_JAASQM010000002.1"/>
</dbReference>
<feature type="signal peptide" evidence="1">
    <location>
        <begin position="1"/>
        <end position="19"/>
    </location>
</feature>
<evidence type="ECO:0000313" key="3">
    <source>
        <dbReference type="EMBL" id="TGX44610.1"/>
    </source>
</evidence>
<dbReference type="Proteomes" id="UP000309848">
    <property type="component" value="Unassembled WGS sequence"/>
</dbReference>
<keyword evidence="1" id="KW-0732">Signal</keyword>
<dbReference type="InterPro" id="IPR023614">
    <property type="entry name" value="Porin_dom_sf"/>
</dbReference>
<gene>
    <name evidence="3" type="ORF">E5A74_07540</name>
</gene>
<dbReference type="Gene3D" id="2.40.160.10">
    <property type="entry name" value="Porin"/>
    <property type="match status" value="1"/>
</dbReference>
<dbReference type="OrthoDB" id="9767539at2"/>
<proteinExistence type="predicted"/>
<keyword evidence="4" id="KW-1185">Reference proteome</keyword>
<dbReference type="Pfam" id="PF13372">
    <property type="entry name" value="Alginate_exp"/>
    <property type="match status" value="1"/>
</dbReference>
<evidence type="ECO:0000313" key="4">
    <source>
        <dbReference type="Proteomes" id="UP000309848"/>
    </source>
</evidence>
<name>A0A4S1WRI0_9SPHN</name>